<accession>A0A517DZJ0</accession>
<dbReference type="PRINTS" id="PR00753">
    <property type="entry name" value="ACCSYNTHASE"/>
</dbReference>
<dbReference type="Gene3D" id="3.90.1150.10">
    <property type="entry name" value="Aspartate Aminotransferase, domain 1"/>
    <property type="match status" value="1"/>
</dbReference>
<dbReference type="Gene3D" id="3.40.640.10">
    <property type="entry name" value="Type I PLP-dependent aspartate aminotransferase-like (Major domain)"/>
    <property type="match status" value="1"/>
</dbReference>
<keyword evidence="3 6" id="KW-0032">Aminotransferase</keyword>
<evidence type="ECO:0000259" key="7">
    <source>
        <dbReference type="Pfam" id="PF00155"/>
    </source>
</evidence>
<dbReference type="InterPro" id="IPR015422">
    <property type="entry name" value="PyrdxlP-dep_Trfase_small"/>
</dbReference>
<keyword evidence="4 6" id="KW-0808">Transferase</keyword>
<dbReference type="SUPFAM" id="SSF53383">
    <property type="entry name" value="PLP-dependent transferases"/>
    <property type="match status" value="1"/>
</dbReference>
<dbReference type="InterPro" id="IPR004839">
    <property type="entry name" value="Aminotransferase_I/II_large"/>
</dbReference>
<keyword evidence="5" id="KW-0663">Pyridoxal phosphate</keyword>
<evidence type="ECO:0000256" key="4">
    <source>
        <dbReference type="ARBA" id="ARBA00022679"/>
    </source>
</evidence>
<feature type="domain" description="Aminotransferase class I/classII large" evidence="7">
    <location>
        <begin position="30"/>
        <end position="384"/>
    </location>
</feature>
<evidence type="ECO:0000313" key="9">
    <source>
        <dbReference type="Proteomes" id="UP000320776"/>
    </source>
</evidence>
<evidence type="ECO:0000256" key="2">
    <source>
        <dbReference type="ARBA" id="ARBA00007441"/>
    </source>
</evidence>
<dbReference type="InterPro" id="IPR015421">
    <property type="entry name" value="PyrdxlP-dep_Trfase_major"/>
</dbReference>
<protein>
    <recommendedName>
        <fullName evidence="6">Aminotransferase</fullName>
        <ecNumber evidence="6">2.6.1.-</ecNumber>
    </recommendedName>
</protein>
<evidence type="ECO:0000256" key="1">
    <source>
        <dbReference type="ARBA" id="ARBA00001933"/>
    </source>
</evidence>
<evidence type="ECO:0000256" key="6">
    <source>
        <dbReference type="RuleBase" id="RU000481"/>
    </source>
</evidence>
<reference evidence="8 9" key="1">
    <citation type="submission" date="2019-02" db="EMBL/GenBank/DDBJ databases">
        <title>Closed genome of Sporomusa termitida DSM 4440.</title>
        <authorList>
            <person name="Poehlein A."/>
            <person name="Daniel R."/>
        </authorList>
    </citation>
    <scope>NUCLEOTIDE SEQUENCE [LARGE SCALE GENOMIC DNA]</scope>
    <source>
        <strain evidence="8 9">DSM 4440</strain>
    </source>
</reference>
<keyword evidence="9" id="KW-1185">Reference proteome</keyword>
<dbReference type="CDD" id="cd00609">
    <property type="entry name" value="AAT_like"/>
    <property type="match status" value="1"/>
</dbReference>
<gene>
    <name evidence="8" type="primary">ybdL_1</name>
    <name evidence="8" type="ORF">SPTER_42040</name>
</gene>
<dbReference type="PANTHER" id="PTHR43807">
    <property type="entry name" value="FI04487P"/>
    <property type="match status" value="1"/>
</dbReference>
<dbReference type="PANTHER" id="PTHR43807:SF20">
    <property type="entry name" value="FI04487P"/>
    <property type="match status" value="1"/>
</dbReference>
<proteinExistence type="inferred from homology"/>
<evidence type="ECO:0000256" key="3">
    <source>
        <dbReference type="ARBA" id="ARBA00022576"/>
    </source>
</evidence>
<dbReference type="GO" id="GO:0030170">
    <property type="term" value="F:pyridoxal phosphate binding"/>
    <property type="evidence" value="ECO:0007669"/>
    <property type="project" value="InterPro"/>
</dbReference>
<dbReference type="RefSeq" id="WP_144352124.1">
    <property type="nucleotide sequence ID" value="NZ_CP036259.1"/>
</dbReference>
<sequence length="389" mass="43405">MKNLSRITETFSESVIREMTRICDAAGGYNLSQGFPDFDSPQAIQEAAIRAISAGYNQYPVTFGEPELREAISRKVRRYNQIDCDPATDITVTCGATEAMIATLKALINPGDEIIIFEPFYENYGPDSILSGATPRYITLYGPDWHFSSTELAAAFNEKTKAIIINTPNNPTGKVFTRSELQEIAGLAVKWDTYVVADEIYEHILYDEAEHISMASLPGMAERTITINSISKTYSVTGWRVGWAIAAPRITQRIRKVHDFFTVGAPTPFQHAAAEAMNFEPEYYTGLKNHYAEARDFFLRVLREAGFQCELPKGAYYVLADASGIMKQLKLTDDTAFSRRLIELTGVATVPGSSFYADKTKGSHQVRFCFCKKWETLELVAQALATKLP</sequence>
<dbReference type="Pfam" id="PF00155">
    <property type="entry name" value="Aminotran_1_2"/>
    <property type="match status" value="1"/>
</dbReference>
<dbReference type="FunFam" id="3.40.640.10:FF:000033">
    <property type="entry name" value="Aspartate aminotransferase"/>
    <property type="match status" value="1"/>
</dbReference>
<dbReference type="EC" id="2.6.1.-" evidence="6"/>
<comment type="cofactor">
    <cofactor evidence="1 6">
        <name>pyridoxal 5'-phosphate</name>
        <dbReference type="ChEBI" id="CHEBI:597326"/>
    </cofactor>
</comment>
<dbReference type="AlphaFoldDB" id="A0A517DZJ0"/>
<dbReference type="GO" id="GO:0005737">
    <property type="term" value="C:cytoplasm"/>
    <property type="evidence" value="ECO:0007669"/>
    <property type="project" value="TreeGrafter"/>
</dbReference>
<comment type="similarity">
    <text evidence="2 6">Belongs to the class-I pyridoxal-phosphate-dependent aminotransferase family.</text>
</comment>
<dbReference type="OrthoDB" id="9802328at2"/>
<evidence type="ECO:0000313" key="8">
    <source>
        <dbReference type="EMBL" id="QDR82774.1"/>
    </source>
</evidence>
<dbReference type="InterPro" id="IPR004838">
    <property type="entry name" value="NHTrfase_class1_PyrdxlP-BS"/>
</dbReference>
<dbReference type="InterPro" id="IPR051326">
    <property type="entry name" value="Kynurenine-oxoglutarate_AT"/>
</dbReference>
<evidence type="ECO:0000256" key="5">
    <source>
        <dbReference type="ARBA" id="ARBA00022898"/>
    </source>
</evidence>
<name>A0A517DZJ0_9FIRM</name>
<dbReference type="Proteomes" id="UP000320776">
    <property type="component" value="Chromosome"/>
</dbReference>
<dbReference type="InterPro" id="IPR015424">
    <property type="entry name" value="PyrdxlP-dep_Trfase"/>
</dbReference>
<dbReference type="GO" id="GO:0016212">
    <property type="term" value="F:kynurenine-oxoglutarate transaminase activity"/>
    <property type="evidence" value="ECO:0007669"/>
    <property type="project" value="TreeGrafter"/>
</dbReference>
<dbReference type="KEGG" id="sted:SPTER_42040"/>
<organism evidence="8 9">
    <name type="scientific">Sporomusa termitida</name>
    <dbReference type="NCBI Taxonomy" id="2377"/>
    <lineage>
        <taxon>Bacteria</taxon>
        <taxon>Bacillati</taxon>
        <taxon>Bacillota</taxon>
        <taxon>Negativicutes</taxon>
        <taxon>Selenomonadales</taxon>
        <taxon>Sporomusaceae</taxon>
        <taxon>Sporomusa</taxon>
    </lineage>
</organism>
<dbReference type="EMBL" id="CP036259">
    <property type="protein sequence ID" value="QDR82774.1"/>
    <property type="molecule type" value="Genomic_DNA"/>
</dbReference>
<dbReference type="PROSITE" id="PS00105">
    <property type="entry name" value="AA_TRANSFER_CLASS_1"/>
    <property type="match status" value="1"/>
</dbReference>